<dbReference type="EMBL" id="MGFP01000021">
    <property type="protein sequence ID" value="OGM09566.1"/>
    <property type="molecule type" value="Genomic_DNA"/>
</dbReference>
<evidence type="ECO:0000256" key="2">
    <source>
        <dbReference type="SAM" id="Phobius"/>
    </source>
</evidence>
<gene>
    <name evidence="3" type="ORF">A2159_00270</name>
</gene>
<evidence type="ECO:0000313" key="4">
    <source>
        <dbReference type="Proteomes" id="UP000179219"/>
    </source>
</evidence>
<accession>A0A1F7X3B5</accession>
<comment type="caution">
    <text evidence="3">The sequence shown here is derived from an EMBL/GenBank/DDBJ whole genome shotgun (WGS) entry which is preliminary data.</text>
</comment>
<sequence length="207" mass="23927">MVIKRKDSKSKSSVINKLGFYLMLIVLIIFGIQLLLRNYKNIGLVKEQQTNTVDTSPQNSSQNKAVNYDISNRWKIYQDTIYGYEIAVPKLLIERKYKDMGRFVQFVLYEETQFSNEKGVAVGISKLNIENEINELKKDMLNEKAVIAKEENIKVDGLDGILIDFEPEDKNILEKRSVFLVSKNNFTFSVSSVPEQTPRLIDNFKFL</sequence>
<keyword evidence="1" id="KW-0175">Coiled coil</keyword>
<evidence type="ECO:0000313" key="3">
    <source>
        <dbReference type="EMBL" id="OGM09566.1"/>
    </source>
</evidence>
<keyword evidence="2" id="KW-0472">Membrane</keyword>
<evidence type="ECO:0008006" key="5">
    <source>
        <dbReference type="Google" id="ProtNLM"/>
    </source>
</evidence>
<feature type="transmembrane region" description="Helical" evidence="2">
    <location>
        <begin position="18"/>
        <end position="36"/>
    </location>
</feature>
<feature type="coiled-coil region" evidence="1">
    <location>
        <begin position="126"/>
        <end position="153"/>
    </location>
</feature>
<keyword evidence="2" id="KW-0812">Transmembrane</keyword>
<evidence type="ECO:0000256" key="1">
    <source>
        <dbReference type="SAM" id="Coils"/>
    </source>
</evidence>
<dbReference type="Proteomes" id="UP000179219">
    <property type="component" value="Unassembled WGS sequence"/>
</dbReference>
<name>A0A1F7X3B5_9BACT</name>
<organism evidence="3 4">
    <name type="scientific">Candidatus Woesebacteria bacterium RBG_13_34_9</name>
    <dbReference type="NCBI Taxonomy" id="1802477"/>
    <lineage>
        <taxon>Bacteria</taxon>
        <taxon>Candidatus Woeseibacteriota</taxon>
    </lineage>
</organism>
<reference evidence="3 4" key="1">
    <citation type="journal article" date="2016" name="Nat. Commun.">
        <title>Thousands of microbial genomes shed light on interconnected biogeochemical processes in an aquifer system.</title>
        <authorList>
            <person name="Anantharaman K."/>
            <person name="Brown C.T."/>
            <person name="Hug L.A."/>
            <person name="Sharon I."/>
            <person name="Castelle C.J."/>
            <person name="Probst A.J."/>
            <person name="Thomas B.C."/>
            <person name="Singh A."/>
            <person name="Wilkins M.J."/>
            <person name="Karaoz U."/>
            <person name="Brodie E.L."/>
            <person name="Williams K.H."/>
            <person name="Hubbard S.S."/>
            <person name="Banfield J.F."/>
        </authorList>
    </citation>
    <scope>NUCLEOTIDE SEQUENCE [LARGE SCALE GENOMIC DNA]</scope>
</reference>
<keyword evidence="2" id="KW-1133">Transmembrane helix</keyword>
<protein>
    <recommendedName>
        <fullName evidence="5">PsbP C-terminal domain-containing protein</fullName>
    </recommendedName>
</protein>
<dbReference type="AlphaFoldDB" id="A0A1F7X3B5"/>
<proteinExistence type="predicted"/>